<dbReference type="NCBIfam" id="TIGR03187">
    <property type="entry name" value="DGQHR"/>
    <property type="match status" value="1"/>
</dbReference>
<accession>A0A075HYX3</accession>
<dbReference type="InterPro" id="IPR017601">
    <property type="entry name" value="DGQHR-contain_dom"/>
</dbReference>
<dbReference type="EMBL" id="KF901147">
    <property type="protein sequence ID" value="AIF19787.1"/>
    <property type="molecule type" value="Genomic_DNA"/>
</dbReference>
<proteinExistence type="predicted"/>
<evidence type="ECO:0000313" key="1">
    <source>
        <dbReference type="EMBL" id="AIF19787.1"/>
    </source>
</evidence>
<name>A0A075HYX3_9EURY</name>
<evidence type="ECO:0008006" key="2">
    <source>
        <dbReference type="Google" id="ProtNLM"/>
    </source>
</evidence>
<protein>
    <recommendedName>
        <fullName evidence="2">DGQHR domain-containing protein</fullName>
    </recommendedName>
</protein>
<organism evidence="1">
    <name type="scientific">uncultured marine group II/III euryarchaeote KM3_87_G01</name>
    <dbReference type="NCBI Taxonomy" id="1456533"/>
    <lineage>
        <taxon>Archaea</taxon>
        <taxon>Methanobacteriati</taxon>
        <taxon>Methanobacteriota</taxon>
        <taxon>environmental samples</taxon>
    </lineage>
</organism>
<reference evidence="1" key="1">
    <citation type="journal article" date="2014" name="Genome Biol. Evol.">
        <title>Pangenome evidence for extensive interdomain horizontal transfer affecting lineage core and shell genes in uncultured planktonic thaumarchaeota and euryarchaeota.</title>
        <authorList>
            <person name="Deschamps P."/>
            <person name="Zivanovic Y."/>
            <person name="Moreira D."/>
            <person name="Rodriguez-Valera F."/>
            <person name="Lopez-Garcia P."/>
        </authorList>
    </citation>
    <scope>NUCLEOTIDE SEQUENCE</scope>
</reference>
<dbReference type="AlphaFoldDB" id="A0A075HYX3"/>
<dbReference type="CDD" id="cd16413">
    <property type="entry name" value="DGQHR_domain"/>
    <property type="match status" value="1"/>
</dbReference>
<sequence>MVLIEKVELWIREVAERFAGVNQFYNSAYYEPFANWEEEVWNDLEEYTDECPDEFMERVFADVHSILSEARDEIVWAGQGSASFNRHMDTLIYPEAWKWWNTRRYDIDTDLLPSCRERNQNGEDVFLYEDDENRPPGTLSVPLMRLNVDPGAMVYVGNALASSLHLACDVPAIPNDLSASETVSRILDPNLERNQWQRALVSNRVKHIQSFLRTGNTFFVNPVIIHLDENVNPNLAKVVSDGNNQSILQVNFNNICDNGLLEGSGRPLKLIDGQHRVRGAARSSMGNLLEIPFILIPPTYGPDRAARLFTEINTTSKELDKDHQLFLAYRFGISHHDQDLTMGAYIPEENNHHDRANRMAYLMAAKLSSANSPLSSQIQMLKSNGTTNCVDITKWLKYAKKWFLPGGPYDSNCGFNEDYIEEELENYFSAWISTIGNSWVAHDTPGWNSRTIFQQKTHFRVLLTRFIQIHTITRSRVEDGMLSEGDFRTTLRPLNNLKSGSQEIKSAYLKTSEFYWQCMDAWVTDAIEHGTEYPENQVMARNEKSKPGKGILSAPAPADDWTIVDDPRGNWPSSRPRYLEVKRPSNCHTTLKIQILNGEEVLTGISRKSINSSSADGTYKVPLRAGLIPDGVDEIQVRLEWRNAITPIERVMNIQRPG</sequence>